<dbReference type="GO" id="GO:0016301">
    <property type="term" value="F:kinase activity"/>
    <property type="evidence" value="ECO:0007669"/>
    <property type="project" value="UniProtKB-KW"/>
</dbReference>
<dbReference type="AlphaFoldDB" id="A0A5C6M2L0"/>
<name>A0A5C6M2L0_9PLAN</name>
<protein>
    <submittedName>
        <fullName evidence="2">Phosphorylase kinase</fullName>
    </submittedName>
</protein>
<sequence>MRSLRDFLRGQGTLDFPAGAGGLYAAAAGDGADFEVSGYRSVWVRDNMQIAWALYRADDQGAAAVRCVLTVAEFYRRHQRRFTEIIAGTADAQDPMNRPHIRFNGSDLTELPEKWAHAQNDALGYFLWLTSRLALDGQLSPSAVPWDVLGLLLRYWQRIEVWRDEDSGHWEEVRKVAASSIGCALAGLEGLATLLSSSERMREQAEAGGVSRSVLQALQRECRAALLGILPAECIQSDPAKHRRFDAALLFLIWPLDIVGDRGLEDRIIADVRTQLLGPHGIRRYPGDSYWCADYRQLLSADERTVDFSDNLDARDRLLRPGLEAQWCIFDPILSCIYGQRYQRSGDAVDLEQQLWHADRSLQQLTPAGGRFPQYRCPESWFCERGEWIPNDITPLLWTQGNLLQALQLLEENLDRATG</sequence>
<reference evidence="2 3" key="2">
    <citation type="submission" date="2019-08" db="EMBL/GenBank/DDBJ databases">
        <authorList>
            <person name="Henke P."/>
        </authorList>
    </citation>
    <scope>NUCLEOTIDE SEQUENCE [LARGE SCALE GENOMIC DNA]</scope>
    <source>
        <strain evidence="2">Phe10_nw2017</strain>
    </source>
</reference>
<evidence type="ECO:0000313" key="3">
    <source>
        <dbReference type="Proteomes" id="UP000321083"/>
    </source>
</evidence>
<dbReference type="EMBL" id="SRHE01000470">
    <property type="protein sequence ID" value="TWW08878.1"/>
    <property type="molecule type" value="Genomic_DNA"/>
</dbReference>
<feature type="domain" description="GH15-like" evidence="1">
    <location>
        <begin position="19"/>
        <end position="200"/>
    </location>
</feature>
<proteinExistence type="predicted"/>
<reference evidence="2 3" key="1">
    <citation type="submission" date="2019-08" db="EMBL/GenBank/DDBJ databases">
        <title>100 year-old enigma solved: identification of Planctomyces bekefii, the type genus and species of the phylum Planctomycetes.</title>
        <authorList>
            <person name="Svetlana D.N."/>
            <person name="Overmann J."/>
        </authorList>
    </citation>
    <scope>NUCLEOTIDE SEQUENCE [LARGE SCALE GENOMIC DNA]</scope>
    <source>
        <strain evidence="2">Phe10_nw2017</strain>
    </source>
</reference>
<evidence type="ECO:0000313" key="2">
    <source>
        <dbReference type="EMBL" id="TWW08878.1"/>
    </source>
</evidence>
<dbReference type="InterPro" id="IPR011613">
    <property type="entry name" value="GH15-like"/>
</dbReference>
<keyword evidence="2" id="KW-0808">Transferase</keyword>
<keyword evidence="3" id="KW-1185">Reference proteome</keyword>
<comment type="caution">
    <text evidence="2">The sequence shown here is derived from an EMBL/GenBank/DDBJ whole genome shotgun (WGS) entry which is preliminary data.</text>
</comment>
<gene>
    <name evidence="2" type="ORF">E3A20_19940</name>
</gene>
<evidence type="ECO:0000259" key="1">
    <source>
        <dbReference type="Pfam" id="PF00723"/>
    </source>
</evidence>
<dbReference type="Gene3D" id="1.50.10.10">
    <property type="match status" value="1"/>
</dbReference>
<dbReference type="InterPro" id="IPR008928">
    <property type="entry name" value="6-hairpin_glycosidase_sf"/>
</dbReference>
<dbReference type="GO" id="GO:0005975">
    <property type="term" value="P:carbohydrate metabolic process"/>
    <property type="evidence" value="ECO:0007669"/>
    <property type="project" value="InterPro"/>
</dbReference>
<keyword evidence="2" id="KW-0418">Kinase</keyword>
<organism evidence="2 3">
    <name type="scientific">Planctomyces bekefii</name>
    <dbReference type="NCBI Taxonomy" id="1653850"/>
    <lineage>
        <taxon>Bacteria</taxon>
        <taxon>Pseudomonadati</taxon>
        <taxon>Planctomycetota</taxon>
        <taxon>Planctomycetia</taxon>
        <taxon>Planctomycetales</taxon>
        <taxon>Planctomycetaceae</taxon>
        <taxon>Planctomyces</taxon>
    </lineage>
</organism>
<dbReference type="SUPFAM" id="SSF48208">
    <property type="entry name" value="Six-hairpin glycosidases"/>
    <property type="match status" value="1"/>
</dbReference>
<dbReference type="InterPro" id="IPR012341">
    <property type="entry name" value="6hp_glycosidase-like_sf"/>
</dbReference>
<accession>A0A5C6M2L0</accession>
<dbReference type="Proteomes" id="UP000321083">
    <property type="component" value="Unassembled WGS sequence"/>
</dbReference>
<dbReference type="Pfam" id="PF00723">
    <property type="entry name" value="Glyco_hydro_15"/>
    <property type="match status" value="1"/>
</dbReference>